<feature type="region of interest" description="Disordered" evidence="2">
    <location>
        <begin position="323"/>
        <end position="396"/>
    </location>
</feature>
<keyword evidence="5" id="KW-1185">Reference proteome</keyword>
<dbReference type="EMBL" id="CAMPGE010004164">
    <property type="protein sequence ID" value="CAI2363010.1"/>
    <property type="molecule type" value="Genomic_DNA"/>
</dbReference>
<dbReference type="AlphaFoldDB" id="A0AAD1U5Y7"/>
<feature type="compositionally biased region" description="Basic and acidic residues" evidence="2">
    <location>
        <begin position="366"/>
        <end position="375"/>
    </location>
</feature>
<evidence type="ECO:0000313" key="5">
    <source>
        <dbReference type="Proteomes" id="UP001295684"/>
    </source>
</evidence>
<keyword evidence="1" id="KW-0863">Zinc-finger</keyword>
<accession>A0AAD1U5Y7</accession>
<dbReference type="GO" id="GO:0008270">
    <property type="term" value="F:zinc ion binding"/>
    <property type="evidence" value="ECO:0007669"/>
    <property type="project" value="UniProtKB-KW"/>
</dbReference>
<dbReference type="Proteomes" id="UP001295684">
    <property type="component" value="Unassembled WGS sequence"/>
</dbReference>
<protein>
    <recommendedName>
        <fullName evidence="3">C2H2-type domain-containing protein</fullName>
    </recommendedName>
</protein>
<evidence type="ECO:0000313" key="4">
    <source>
        <dbReference type="EMBL" id="CAI2363010.1"/>
    </source>
</evidence>
<feature type="compositionally biased region" description="Basic and acidic residues" evidence="2">
    <location>
        <begin position="336"/>
        <end position="359"/>
    </location>
</feature>
<evidence type="ECO:0000256" key="2">
    <source>
        <dbReference type="SAM" id="MobiDB-lite"/>
    </source>
</evidence>
<dbReference type="PROSITE" id="PS50157">
    <property type="entry name" value="ZINC_FINGER_C2H2_2"/>
    <property type="match status" value="1"/>
</dbReference>
<feature type="region of interest" description="Disordered" evidence="2">
    <location>
        <begin position="185"/>
        <end position="207"/>
    </location>
</feature>
<comment type="caution">
    <text evidence="4">The sequence shown here is derived from an EMBL/GenBank/DDBJ whole genome shotgun (WGS) entry which is preliminary data.</text>
</comment>
<feature type="domain" description="C2H2-type" evidence="3">
    <location>
        <begin position="404"/>
        <end position="431"/>
    </location>
</feature>
<dbReference type="InterPro" id="IPR013087">
    <property type="entry name" value="Znf_C2H2_type"/>
</dbReference>
<evidence type="ECO:0000256" key="1">
    <source>
        <dbReference type="PROSITE-ProRule" id="PRU00042"/>
    </source>
</evidence>
<name>A0AAD1U5Y7_EUPCR</name>
<gene>
    <name evidence="4" type="ORF">ECRASSUSDP1_LOCUS4340</name>
</gene>
<keyword evidence="1" id="KW-0862">Zinc</keyword>
<sequence length="519" mass="60201">MNNNSIPLKEPKKRSSFIDMIEQAPPSAFRNCYRTPERNPCYNPFSEKKPAPFTYYHSTRRASANFGHKSSLVFRRDHRNGSQIIDPAHQRELQLHCAKLGSKFLLPTENCDMRSNYSGAITKEPHEVFYSKMHRGNQNSEFGRRLSLISIQRDSFRLDPPSSPMGQSQMSACFNPEYIRKVAESTPPPVAPEHRQVSPFNPSQEYEDTKLKFEIEPSDTLRNVKPMLSIPEIDEEKPLHMPKKKKPKKKAKNQKRKSTKKSLKPSASKKINEWLITLKKDSKRVYDCFISEQKSSCKLEESLEEPVEEKKIHKLPKIEISDLKEETPSLNEVSEELNKQNEEDLKPKEVSNEDSKNDLTEISENATKKLTEKITSKKSTKASQQKVQVRKSSGTVLETEKNNRRCVDCGKYFSSQGLGGHRAKAHKGKNPGYRDKILIRKKNEDKRILLRLAQYYYYKKYSNIHIHPKDINRSVLMKLKNEIHEDEHLKHSLLEDDYTDFLKLKKANHRNSEKNSDSC</sequence>
<evidence type="ECO:0000259" key="3">
    <source>
        <dbReference type="PROSITE" id="PS50157"/>
    </source>
</evidence>
<feature type="region of interest" description="Disordered" evidence="2">
    <location>
        <begin position="224"/>
        <end position="267"/>
    </location>
</feature>
<feature type="compositionally biased region" description="Basic residues" evidence="2">
    <location>
        <begin position="240"/>
        <end position="263"/>
    </location>
</feature>
<reference evidence="4" key="1">
    <citation type="submission" date="2023-07" db="EMBL/GenBank/DDBJ databases">
        <authorList>
            <consortium name="AG Swart"/>
            <person name="Singh M."/>
            <person name="Singh A."/>
            <person name="Seah K."/>
            <person name="Emmerich C."/>
        </authorList>
    </citation>
    <scope>NUCLEOTIDE SEQUENCE</scope>
    <source>
        <strain evidence="4">DP1</strain>
    </source>
</reference>
<proteinExistence type="predicted"/>
<keyword evidence="1" id="KW-0479">Metal-binding</keyword>
<organism evidence="4 5">
    <name type="scientific">Euplotes crassus</name>
    <dbReference type="NCBI Taxonomy" id="5936"/>
    <lineage>
        <taxon>Eukaryota</taxon>
        <taxon>Sar</taxon>
        <taxon>Alveolata</taxon>
        <taxon>Ciliophora</taxon>
        <taxon>Intramacronucleata</taxon>
        <taxon>Spirotrichea</taxon>
        <taxon>Hypotrichia</taxon>
        <taxon>Euplotida</taxon>
        <taxon>Euplotidae</taxon>
        <taxon>Moneuplotes</taxon>
    </lineage>
</organism>